<protein>
    <submittedName>
        <fullName evidence="1">Uncharacterized protein</fullName>
    </submittedName>
</protein>
<evidence type="ECO:0000313" key="2">
    <source>
        <dbReference type="Proteomes" id="UP000050424"/>
    </source>
</evidence>
<sequence>MPVGSAKAATAPEPHDCLRRQVMPRRRGENSMSRDRVSVLMAELTRTAINPGARRWGLSCQSAPFG</sequence>
<evidence type="ECO:0000313" key="1">
    <source>
        <dbReference type="EMBL" id="KPM36311.1"/>
    </source>
</evidence>
<name>A0A0P7AQD7_9HYPO</name>
<keyword evidence="2" id="KW-1185">Reference proteome</keyword>
<dbReference type="Proteomes" id="UP000050424">
    <property type="component" value="Unassembled WGS sequence"/>
</dbReference>
<reference evidence="1 2" key="1">
    <citation type="submission" date="2015-09" db="EMBL/GenBank/DDBJ databases">
        <title>Draft genome of a European isolate of the apple canker pathogen Neonectria ditissima.</title>
        <authorList>
            <person name="Gomez-Cortecero A."/>
            <person name="Harrison R.J."/>
            <person name="Armitage A.D."/>
        </authorList>
    </citation>
    <scope>NUCLEOTIDE SEQUENCE [LARGE SCALE GENOMIC DNA]</scope>
    <source>
        <strain evidence="1 2">R09/05</strain>
    </source>
</reference>
<dbReference type="EMBL" id="LKCW01000208">
    <property type="protein sequence ID" value="KPM36311.1"/>
    <property type="molecule type" value="Genomic_DNA"/>
</dbReference>
<comment type="caution">
    <text evidence="1">The sequence shown here is derived from an EMBL/GenBank/DDBJ whole genome shotgun (WGS) entry which is preliminary data.</text>
</comment>
<organism evidence="1 2">
    <name type="scientific">Neonectria ditissima</name>
    <dbReference type="NCBI Taxonomy" id="78410"/>
    <lineage>
        <taxon>Eukaryota</taxon>
        <taxon>Fungi</taxon>
        <taxon>Dikarya</taxon>
        <taxon>Ascomycota</taxon>
        <taxon>Pezizomycotina</taxon>
        <taxon>Sordariomycetes</taxon>
        <taxon>Hypocreomycetidae</taxon>
        <taxon>Hypocreales</taxon>
        <taxon>Nectriaceae</taxon>
        <taxon>Neonectria</taxon>
    </lineage>
</organism>
<gene>
    <name evidence="1" type="ORF">AK830_g10245</name>
</gene>
<proteinExistence type="predicted"/>
<accession>A0A0P7AQD7</accession>
<dbReference type="AlphaFoldDB" id="A0A0P7AQD7"/>